<comment type="caution">
    <text evidence="1">The sequence shown here is derived from an EMBL/GenBank/DDBJ whole genome shotgun (WGS) entry which is preliminary data.</text>
</comment>
<evidence type="ECO:0008006" key="2">
    <source>
        <dbReference type="Google" id="ProtNLM"/>
    </source>
</evidence>
<evidence type="ECO:0000313" key="1">
    <source>
        <dbReference type="EMBL" id="GAI16903.1"/>
    </source>
</evidence>
<accession>X1LCR2</accession>
<reference evidence="1" key="1">
    <citation type="journal article" date="2014" name="Front. Microbiol.">
        <title>High frequency of phylogenetically diverse reductive dehalogenase-homologous genes in deep subseafloor sedimentary metagenomes.</title>
        <authorList>
            <person name="Kawai M."/>
            <person name="Futagami T."/>
            <person name="Toyoda A."/>
            <person name="Takaki Y."/>
            <person name="Nishi S."/>
            <person name="Hori S."/>
            <person name="Arai W."/>
            <person name="Tsubouchi T."/>
            <person name="Morono Y."/>
            <person name="Uchiyama I."/>
            <person name="Ito T."/>
            <person name="Fujiyama A."/>
            <person name="Inagaki F."/>
            <person name="Takami H."/>
        </authorList>
    </citation>
    <scope>NUCLEOTIDE SEQUENCE</scope>
    <source>
        <strain evidence="1">Expedition CK06-06</strain>
    </source>
</reference>
<dbReference type="AlphaFoldDB" id="X1LCR2"/>
<proteinExistence type="predicted"/>
<dbReference type="InterPro" id="IPR020075">
    <property type="entry name" value="Uncharacterised_AF2234"/>
</dbReference>
<organism evidence="1">
    <name type="scientific">marine sediment metagenome</name>
    <dbReference type="NCBI Taxonomy" id="412755"/>
    <lineage>
        <taxon>unclassified sequences</taxon>
        <taxon>metagenomes</taxon>
        <taxon>ecological metagenomes</taxon>
    </lineage>
</organism>
<protein>
    <recommendedName>
        <fullName evidence="2">DUF2769 domain-containing protein</fullName>
    </recommendedName>
</protein>
<sequence length="86" mass="9478">MEEMSMEEKKKFVMGNCSCENCPSYKDCSAEGGEKEKGFCSPMVGKSSCITEEKGCICGGCPVYAKMGLKNQYYCIRGSEKEQQAN</sequence>
<dbReference type="Pfam" id="PF10967">
    <property type="entry name" value="DUF2769"/>
    <property type="match status" value="1"/>
</dbReference>
<gene>
    <name evidence="1" type="ORF">S06H3_13896</name>
</gene>
<name>X1LCR2_9ZZZZ</name>
<dbReference type="EMBL" id="BARV01006785">
    <property type="protein sequence ID" value="GAI16903.1"/>
    <property type="molecule type" value="Genomic_DNA"/>
</dbReference>